<dbReference type="EMBL" id="CCYA01000181">
    <property type="protein sequence ID" value="CEH12639.1"/>
    <property type="molecule type" value="Genomic_DNA"/>
</dbReference>
<sequence>MSRWLDTFDVDASDVGEVGAPFSDFVVYMVAHSWIEWREWRRFGPSFENGRAAQRDIYLSAQMERYGAPTLTPCGFDQAADVPKG</sequence>
<dbReference type="AlphaFoldDB" id="A0A0P1BB11"/>
<name>A0A0P1BB11_9BASI</name>
<reference evidence="1 2" key="1">
    <citation type="submission" date="2014-09" db="EMBL/GenBank/DDBJ databases">
        <authorList>
            <person name="Magalhaes I.L.F."/>
            <person name="Oliveira U."/>
            <person name="Santos F.R."/>
            <person name="Vidigal T.H.D.A."/>
            <person name="Brescovit A.D."/>
            <person name="Santos A.J."/>
        </authorList>
    </citation>
    <scope>NUCLEOTIDE SEQUENCE [LARGE SCALE GENOMIC DNA]</scope>
</reference>
<accession>A0A0P1BB11</accession>
<evidence type="ECO:0000313" key="2">
    <source>
        <dbReference type="Proteomes" id="UP000054845"/>
    </source>
</evidence>
<evidence type="ECO:0000313" key="1">
    <source>
        <dbReference type="EMBL" id="CEH12639.1"/>
    </source>
</evidence>
<proteinExistence type="predicted"/>
<dbReference type="Proteomes" id="UP000054845">
    <property type="component" value="Unassembled WGS sequence"/>
</dbReference>
<protein>
    <submittedName>
        <fullName evidence="1">Uncharacterized protein</fullName>
    </submittedName>
</protein>
<organism evidence="1 2">
    <name type="scientific">Ceraceosorus bombacis</name>
    <dbReference type="NCBI Taxonomy" id="401625"/>
    <lineage>
        <taxon>Eukaryota</taxon>
        <taxon>Fungi</taxon>
        <taxon>Dikarya</taxon>
        <taxon>Basidiomycota</taxon>
        <taxon>Ustilaginomycotina</taxon>
        <taxon>Exobasidiomycetes</taxon>
        <taxon>Ceraceosorales</taxon>
        <taxon>Ceraceosoraceae</taxon>
        <taxon>Ceraceosorus</taxon>
    </lineage>
</organism>
<keyword evidence="2" id="KW-1185">Reference proteome</keyword>